<dbReference type="GO" id="GO:0006508">
    <property type="term" value="P:proteolysis"/>
    <property type="evidence" value="ECO:0007669"/>
    <property type="project" value="InterPro"/>
</dbReference>
<dbReference type="PANTHER" id="PTHR22576">
    <property type="entry name" value="MUCOSA ASSOCIATED LYMPHOID TISSUE LYMPHOMA TRANSLOCATION PROTEIN 1/PARACASPASE"/>
    <property type="match status" value="1"/>
</dbReference>
<protein>
    <submittedName>
        <fullName evidence="3">Caspase family protein</fullName>
    </submittedName>
</protein>
<dbReference type="OrthoDB" id="9816009at2"/>
<sequence length="591" mass="61209">MPPRFFGDDDSGWTAPAAPPSRRVALVVGNGAYRTSRLENPARDARLVAGALDQLGFDTELAIDASKTILETAIVRLGERLEKAGPEAVGFFYFAGHGIQHQGANYLVPIDAHIPDTRYLKSGAILVDYLVEELGRTHSLANVIVLDACRDSAVRDTGGSLTQGLASIQNLPDGTLVVFSTAAGQVADDGSGDNSPYAGALVRHLLEPNRRLEEIFFSVSRDVALTTGNSQRPALFVQGAIAPLVLKPAPEPPSLPPPGPVWIAAPPAVLPPPPPAHAAVEARATPRTVEATIEAPTEPAPWPTSIGNGATPTPAAASPWNAPATATLAPAPVRSRPQTLAGDFSGPSLRTRLEDAARLLPSRSVLGGALALALAALIGGYALWPARLAVDVGDPASWPVAPDGALVWRAPPDQPCRDGWTRVLDGLYCLRSGQPLGAIWEAGRLVAPLAGAVNLKISAKTGGRCPATSLFEAETACLDPVTPSWFSTGARAAGPSAMTIAGASAGMAVLTPKTSVDCASSSAQFPFAGYCLIGAARLGLVTPTALGHERLSGLDGSAGAITLTAYQRLASCPPQTTVLENDKYCLAMALW</sequence>
<dbReference type="InterPro" id="IPR011600">
    <property type="entry name" value="Pept_C14_caspase"/>
</dbReference>
<organism evidence="3 4">
    <name type="scientific">Phreatobacter stygius</name>
    <dbReference type="NCBI Taxonomy" id="1940610"/>
    <lineage>
        <taxon>Bacteria</taxon>
        <taxon>Pseudomonadati</taxon>
        <taxon>Pseudomonadota</taxon>
        <taxon>Alphaproteobacteria</taxon>
        <taxon>Hyphomicrobiales</taxon>
        <taxon>Phreatobacteraceae</taxon>
        <taxon>Phreatobacter</taxon>
    </lineage>
</organism>
<dbReference type="PANTHER" id="PTHR22576:SF37">
    <property type="entry name" value="MUCOSA-ASSOCIATED LYMPHOID TISSUE LYMPHOMA TRANSLOCATION PROTEIN 1"/>
    <property type="match status" value="1"/>
</dbReference>
<reference evidence="3 4" key="1">
    <citation type="submission" date="2019-04" db="EMBL/GenBank/DDBJ databases">
        <title>Phreatobacter aquaticus sp. nov.</title>
        <authorList>
            <person name="Choi A."/>
        </authorList>
    </citation>
    <scope>NUCLEOTIDE SEQUENCE [LARGE SCALE GENOMIC DNA]</scope>
    <source>
        <strain evidence="3 4">KCTC 52518</strain>
    </source>
</reference>
<dbReference type="RefSeq" id="WP_136959554.1">
    <property type="nucleotide sequence ID" value="NZ_CP039690.1"/>
</dbReference>
<dbReference type="Pfam" id="PF00656">
    <property type="entry name" value="Peptidase_C14"/>
    <property type="match status" value="1"/>
</dbReference>
<dbReference type="PROSITE" id="PS50208">
    <property type="entry name" value="CASPASE_P20"/>
    <property type="match status" value="1"/>
</dbReference>
<proteinExistence type="predicted"/>
<feature type="domain" description="Caspase family p20" evidence="2">
    <location>
        <begin position="21"/>
        <end position="153"/>
    </location>
</feature>
<keyword evidence="4" id="KW-1185">Reference proteome</keyword>
<dbReference type="InterPro" id="IPR029030">
    <property type="entry name" value="Caspase-like_dom_sf"/>
</dbReference>
<evidence type="ECO:0000313" key="3">
    <source>
        <dbReference type="EMBL" id="QCI64098.1"/>
    </source>
</evidence>
<dbReference type="GO" id="GO:0004197">
    <property type="term" value="F:cysteine-type endopeptidase activity"/>
    <property type="evidence" value="ECO:0007669"/>
    <property type="project" value="InterPro"/>
</dbReference>
<dbReference type="KEGG" id="pstg:E8M01_07475"/>
<feature type="region of interest" description="Disordered" evidence="1">
    <location>
        <begin position="297"/>
        <end position="322"/>
    </location>
</feature>
<evidence type="ECO:0000256" key="1">
    <source>
        <dbReference type="SAM" id="MobiDB-lite"/>
    </source>
</evidence>
<dbReference type="InterPro" id="IPR052039">
    <property type="entry name" value="Caspase-related_regulators"/>
</dbReference>
<evidence type="ECO:0000259" key="2">
    <source>
        <dbReference type="PROSITE" id="PS50208"/>
    </source>
</evidence>
<dbReference type="InterPro" id="IPR001309">
    <property type="entry name" value="Pept_C14_p20"/>
</dbReference>
<name>A0A4D7AZN6_9HYPH</name>
<dbReference type="Gene3D" id="3.40.50.1460">
    <property type="match status" value="1"/>
</dbReference>
<dbReference type="Proteomes" id="UP000298781">
    <property type="component" value="Chromosome"/>
</dbReference>
<dbReference type="SUPFAM" id="SSF52129">
    <property type="entry name" value="Caspase-like"/>
    <property type="match status" value="1"/>
</dbReference>
<feature type="compositionally biased region" description="Low complexity" evidence="1">
    <location>
        <begin position="310"/>
        <end position="322"/>
    </location>
</feature>
<dbReference type="EMBL" id="CP039690">
    <property type="protein sequence ID" value="QCI64098.1"/>
    <property type="molecule type" value="Genomic_DNA"/>
</dbReference>
<evidence type="ECO:0000313" key="4">
    <source>
        <dbReference type="Proteomes" id="UP000298781"/>
    </source>
</evidence>
<gene>
    <name evidence="3" type="ORF">E8M01_07475</name>
</gene>
<dbReference type="AlphaFoldDB" id="A0A4D7AZN6"/>
<accession>A0A4D7AZN6</accession>